<reference evidence="2 3" key="1">
    <citation type="submission" date="2022-10" db="EMBL/GenBank/DDBJ databases">
        <title>The complete genomes of actinobacterial strains from the NBC collection.</title>
        <authorList>
            <person name="Joergensen T.S."/>
            <person name="Alvarez Arevalo M."/>
            <person name="Sterndorff E.B."/>
            <person name="Faurdal D."/>
            <person name="Vuksanovic O."/>
            <person name="Mourched A.-S."/>
            <person name="Charusanti P."/>
            <person name="Shaw S."/>
            <person name="Blin K."/>
            <person name="Weber T."/>
        </authorList>
    </citation>
    <scope>NUCLEOTIDE SEQUENCE [LARGE SCALE GENOMIC DNA]</scope>
    <source>
        <strain evidence="2 3">NBC_00319</strain>
    </source>
</reference>
<accession>A0AAU4K4T1</accession>
<dbReference type="Proteomes" id="UP001432128">
    <property type="component" value="Chromosome"/>
</dbReference>
<dbReference type="InterPro" id="IPR036615">
    <property type="entry name" value="Mur_ligase_C_dom_sf"/>
</dbReference>
<dbReference type="Gene3D" id="3.90.190.20">
    <property type="entry name" value="Mur ligase, C-terminal domain"/>
    <property type="match status" value="1"/>
</dbReference>
<feature type="domain" description="Mur ligase C-terminal" evidence="1">
    <location>
        <begin position="30"/>
        <end position="141"/>
    </location>
</feature>
<evidence type="ECO:0000313" key="3">
    <source>
        <dbReference type="Proteomes" id="UP001432128"/>
    </source>
</evidence>
<dbReference type="AlphaFoldDB" id="A0AAU4K4T1"/>
<name>A0AAU4K4T1_9NOCA</name>
<protein>
    <submittedName>
        <fullName evidence="2">UDP-N-acetylmuramoyl-tripeptide--D-alanyl-D-alanine ligase</fullName>
    </submittedName>
</protein>
<evidence type="ECO:0000259" key="1">
    <source>
        <dbReference type="Pfam" id="PF02875"/>
    </source>
</evidence>
<dbReference type="InterPro" id="IPR004101">
    <property type="entry name" value="Mur_ligase_C"/>
</dbReference>
<dbReference type="EMBL" id="CP108021">
    <property type="protein sequence ID" value="WUM21039.1"/>
    <property type="molecule type" value="Genomic_DNA"/>
</dbReference>
<keyword evidence="2" id="KW-0436">Ligase</keyword>
<gene>
    <name evidence="2" type="ORF">OG579_04290</name>
</gene>
<evidence type="ECO:0000313" key="2">
    <source>
        <dbReference type="EMBL" id="WUM21039.1"/>
    </source>
</evidence>
<dbReference type="RefSeq" id="WP_328858217.1">
    <property type="nucleotide sequence ID" value="NZ_CP108021.1"/>
</dbReference>
<keyword evidence="3" id="KW-1185">Reference proteome</keyword>
<proteinExistence type="predicted"/>
<dbReference type="GO" id="GO:0016881">
    <property type="term" value="F:acid-amino acid ligase activity"/>
    <property type="evidence" value="ECO:0007669"/>
    <property type="project" value="InterPro"/>
</dbReference>
<dbReference type="Pfam" id="PF02875">
    <property type="entry name" value="Mur_ligase_C"/>
    <property type="match status" value="1"/>
</dbReference>
<dbReference type="KEGG" id="whr:OG579_04290"/>
<sequence length="170" mass="17745">MTPHIRVIDLAGAPTTAVSGTDEATNRVRDALRTLVQTARGGGRDAGGGRSWAVLGEWNGPEPDNDRAVAHDRVGRLAVRLAVDVVIAVGETRVVRALHQGAVMEGSWGDEARMVADADAAVEMLVAEIGDGDVVLVAGDGSDLSAVTRNLLDDQRCVATLVESPDGTER</sequence>
<dbReference type="SUPFAM" id="SSF53244">
    <property type="entry name" value="MurD-like peptide ligases, peptide-binding domain"/>
    <property type="match status" value="1"/>
</dbReference>
<organism evidence="2 3">
    <name type="scientific">Williamsia herbipolensis</name>
    <dbReference type="NCBI Taxonomy" id="1603258"/>
    <lineage>
        <taxon>Bacteria</taxon>
        <taxon>Bacillati</taxon>
        <taxon>Actinomycetota</taxon>
        <taxon>Actinomycetes</taxon>
        <taxon>Mycobacteriales</taxon>
        <taxon>Nocardiaceae</taxon>
        <taxon>Williamsia</taxon>
    </lineage>
</organism>